<accession>A0ACB8VG01</accession>
<name>A0ACB8VG01_9TELE</name>
<proteinExistence type="predicted"/>
<evidence type="ECO:0000313" key="1">
    <source>
        <dbReference type="EMBL" id="KAI3354434.1"/>
    </source>
</evidence>
<protein>
    <submittedName>
        <fullName evidence="1">Uncharacterized protein</fullName>
    </submittedName>
</protein>
<evidence type="ECO:0000313" key="2">
    <source>
        <dbReference type="Proteomes" id="UP000831701"/>
    </source>
</evidence>
<organism evidence="1 2">
    <name type="scientific">Scortum barcoo</name>
    <name type="common">barcoo grunter</name>
    <dbReference type="NCBI Taxonomy" id="214431"/>
    <lineage>
        <taxon>Eukaryota</taxon>
        <taxon>Metazoa</taxon>
        <taxon>Chordata</taxon>
        <taxon>Craniata</taxon>
        <taxon>Vertebrata</taxon>
        <taxon>Euteleostomi</taxon>
        <taxon>Actinopterygii</taxon>
        <taxon>Neopterygii</taxon>
        <taxon>Teleostei</taxon>
        <taxon>Neoteleostei</taxon>
        <taxon>Acanthomorphata</taxon>
        <taxon>Eupercaria</taxon>
        <taxon>Centrarchiformes</taxon>
        <taxon>Terapontoidei</taxon>
        <taxon>Terapontidae</taxon>
        <taxon>Scortum</taxon>
    </lineage>
</organism>
<sequence length="1765" mass="198197">MCCPRFSPPEACWRARTMSDTLRPPSLQVSVPNDAPAYSDGGSNAVSDGSMRSSSSTPTLRRKRFKMRRMRNYLQLPSIEITPSSDEDAPSSWSRCSTPSASPRRKRFLLRKWLKVREKKEQGSESSSQHSSQQSSLQSSHEDDSTRFLTPLIREERSDSAADKIRYFLSSPESHKLPELPFFFCAGRERKVHCKAVLGMIRWMNSSLLGAFSDYEDMVVFECVTVANEGCRCLEGCYGEVLGDCVLQQGYGSLCDACVCVCIRVQRECCWVGTASNSNKSTPACSPVLRKRSRSPTPQSQEGENMVEKGSDHSSDKSPSTPEQVVQRTYSLQSARSGGKNSKKSQSWYNFCLLLFSKPTATHKSSDAKGSPLGPSFGKFASSQAPTGDLALGVMEVHEDCTMSDWEAVLELDEALAGWLLQGPARGEWGWEWGWAASDLQDPEWDTEEIPAVLSPTYKQRNEDFRKLFKQLPDTERLIVDYSCALQRDILLQGRLYLSENWICFYSNIFRWETLLTVRLKDICSMTKEKTARLIPNAIQVCTDTEKHFFTSFGARDRTYMMMFRLWQNALLDKPLCPKELWHFVHQCYGNELGLTSDDEDYVPPDDDFNTMGFSEEIPNEENEINNDNLSKSSAEAKPEGSPPLLHKKVVPNSTIPGPGNHDTPITFDLPAEEYADCLPDGELLALPLVVEEKSNDTSGPGGPVPSPSLDFNDNEDIPTELSDSSETHDEGEVQAFHDDLNGRQYINEVYKFSVDKLYDILFTESQFMSDFMEQRRFSDVVYHPWKKEEAGNQTREILYTISLSNPLAPKTATVTETQTLYKASQESECYIIDAEVITHDVPYHDYFYTLNRYMLTRVAKNKCRLRVSTELRYRKQPWGLVKGFIEKNFWSGLEENFRHLELELSKLEEILTESHQLSPKAKVVKNSTVRRKKRPLPHMRSQHLDEALSPVTTPTDEEVIQRIKQVAGSTQTRHQSPEHHHLPGGFALYSVSKLLIIISFVLVLLVFLNMMLFYKLWMLEYSAQSLTTWQGLRLHESKLPPQTQMEWAQLLEAQQRYHDAELQKWREIIKSSVVLLDQVLGAQRDTLKIAPTVMSAMFPKYLGGMHRAFSFPVTAERSRTKERLEASLAGLCELELRKQRQECLVLGALALGDPLLQDSSRGELACFSSWGQENLTLRRQLSALQSSPWGLMQALEQQVGELRIDADDGCYDGAHGDAGNSRPSSGFYELSEGQSPKARSCSTEPAEAVSSWAYTNDRPKSVGDPLMLNAEMDAPVLRSTLPRSFSAPYPPLEGIAEEGMAVDSWQWDPSGANQAWQPAEDQVTEEDYQQALRVESYIVSLIQRHTLAPRPCQPRTTLSPDPQYCSASGHSSLHRRTPSLTTEQHLPDPHLQPHVDLSANPKSQGWGCDLLEGEACGGEAPSLEEDCYLALPYPQPRPHSLAERLPSPLPSLEPNCGVGALDLCCEPPSPQHYLHPQPPIHHKHILVSAQYIPGQASHAPVRSPRHYNPEQPKPNRGVSSPDHPNPKSRTSKTSHIERQRPKKSSSKTSRSQSENSLLGQRVLPERRYSTTERHQGRGDPTQNQGHVTGHQAANNSHNGSRRWCSNLELSQDEGEALAGQAHRRPPRKARHSHSCPHSQPQNYHQHQQHAQRWHPDFQERAPLCQGEEGYTGTAPAESESSMSEVYSPASSSLSSDSDESGGLVWPQQLPPRLASTSSSSSPSPQANTSAPSQPKAFVKIKASHALKKKILRFRSGSLKVMTTV</sequence>
<dbReference type="EMBL" id="CM041552">
    <property type="protein sequence ID" value="KAI3354434.1"/>
    <property type="molecule type" value="Genomic_DNA"/>
</dbReference>
<keyword evidence="2" id="KW-1185">Reference proteome</keyword>
<comment type="caution">
    <text evidence="1">The sequence shown here is derived from an EMBL/GenBank/DDBJ whole genome shotgun (WGS) entry which is preliminary data.</text>
</comment>
<reference evidence="1" key="1">
    <citation type="submission" date="2022-04" db="EMBL/GenBank/DDBJ databases">
        <title>Jade perch genome.</title>
        <authorList>
            <person name="Chao B."/>
        </authorList>
    </citation>
    <scope>NUCLEOTIDE SEQUENCE</scope>
    <source>
        <strain evidence="1">CB-2022</strain>
    </source>
</reference>
<gene>
    <name evidence="1" type="ORF">L3Q82_018955</name>
</gene>
<dbReference type="Proteomes" id="UP000831701">
    <property type="component" value="Chromosome 22"/>
</dbReference>